<dbReference type="PANTHER" id="PTHR11825:SF69">
    <property type="entry name" value="BRANCHED-CHAIN-AMINO-ACID AMINOTRANSFERASE"/>
    <property type="match status" value="1"/>
</dbReference>
<comment type="catalytic activity">
    <reaction evidence="11">
        <text>L-valine + 2-oxoglutarate = 3-methyl-2-oxobutanoate + L-glutamate</text>
        <dbReference type="Rhea" id="RHEA:24813"/>
        <dbReference type="ChEBI" id="CHEBI:11851"/>
        <dbReference type="ChEBI" id="CHEBI:16810"/>
        <dbReference type="ChEBI" id="CHEBI:29985"/>
        <dbReference type="ChEBI" id="CHEBI:57762"/>
        <dbReference type="EC" id="2.6.1.42"/>
    </reaction>
</comment>
<keyword evidence="13" id="KW-1185">Reference proteome</keyword>
<keyword evidence="3 11" id="KW-0032">Aminotransferase</keyword>
<dbReference type="EC" id="2.6.1.42" evidence="11"/>
<dbReference type="PANTHER" id="PTHR11825">
    <property type="entry name" value="SUBGROUP IIII AMINOTRANSFERASE"/>
    <property type="match status" value="1"/>
</dbReference>
<comment type="caution">
    <text evidence="12">The sequence shown here is derived from an EMBL/GenBank/DDBJ whole genome shotgun (WGS) entry which is preliminary data.</text>
</comment>
<evidence type="ECO:0000256" key="3">
    <source>
        <dbReference type="ARBA" id="ARBA00022576"/>
    </source>
</evidence>
<evidence type="ECO:0000256" key="6">
    <source>
        <dbReference type="ARBA" id="ARBA00022898"/>
    </source>
</evidence>
<evidence type="ECO:0000256" key="2">
    <source>
        <dbReference type="ARBA" id="ARBA00009320"/>
    </source>
</evidence>
<dbReference type="Pfam" id="PF01063">
    <property type="entry name" value="Aminotran_4"/>
    <property type="match status" value="1"/>
</dbReference>
<evidence type="ECO:0000256" key="11">
    <source>
        <dbReference type="RuleBase" id="RU004517"/>
    </source>
</evidence>
<evidence type="ECO:0000256" key="5">
    <source>
        <dbReference type="ARBA" id="ARBA00022679"/>
    </source>
</evidence>
<evidence type="ECO:0000313" key="12">
    <source>
        <dbReference type="EMBL" id="KAH7140652.1"/>
    </source>
</evidence>
<comment type="catalytic activity">
    <reaction evidence="11">
        <text>L-isoleucine + 2-oxoglutarate = (S)-3-methyl-2-oxopentanoate + L-glutamate</text>
        <dbReference type="Rhea" id="RHEA:24801"/>
        <dbReference type="ChEBI" id="CHEBI:16810"/>
        <dbReference type="ChEBI" id="CHEBI:29985"/>
        <dbReference type="ChEBI" id="CHEBI:35146"/>
        <dbReference type="ChEBI" id="CHEBI:58045"/>
        <dbReference type="EC" id="2.6.1.42"/>
    </reaction>
</comment>
<dbReference type="InterPro" id="IPR043131">
    <property type="entry name" value="BCAT-like_N"/>
</dbReference>
<sequence>MPAASEAITELNGSGNPLDASKLIFTQSTELSPVPEPGSAEQWAQNVCCDHMVTCRWTSKGGWEAPELKPFGDLAISPAASCLHYATQCFEGMKAYRGFDGKLRLFRPDRNAQRLVMSSKRVSLPGFDEKELVKLIMALMRVDGPRWLPKDKPGKFLYLRPAMIGSGRQVGLHVPSEATLMIIAISWPDFSTESPPGALPRPPGLRLLASQNGETRAWPGGFGHAKLGANYGPSLLSLGDCRERGYDQVLWVLGADCQVTEAGASNFFAVVKSAETGRAELLTAPLTDKIILAGVTRQSVLELAQSRLPKELEVVEKHFTMYELQKAWEEGRLVEAFVSGTAFFITPVSVIHFGGQDLDIPVSRKDSEATFATLLKGWLKDIMYGVEPHEWGVVIHDEADALAAE</sequence>
<keyword evidence="6 10" id="KW-0663">Pyridoxal phosphate</keyword>
<dbReference type="Gene3D" id="3.30.470.10">
    <property type="match status" value="1"/>
</dbReference>
<evidence type="ECO:0000256" key="10">
    <source>
        <dbReference type="RuleBase" id="RU004516"/>
    </source>
</evidence>
<dbReference type="GO" id="GO:0009099">
    <property type="term" value="P:L-valine biosynthetic process"/>
    <property type="evidence" value="ECO:0007669"/>
    <property type="project" value="TreeGrafter"/>
</dbReference>
<evidence type="ECO:0000313" key="13">
    <source>
        <dbReference type="Proteomes" id="UP000738349"/>
    </source>
</evidence>
<evidence type="ECO:0000256" key="9">
    <source>
        <dbReference type="RuleBase" id="RU004106"/>
    </source>
</evidence>
<evidence type="ECO:0000256" key="7">
    <source>
        <dbReference type="ARBA" id="ARBA00023304"/>
    </source>
</evidence>
<comment type="catalytic activity">
    <reaction evidence="11">
        <text>L-leucine + 2-oxoglutarate = 4-methyl-2-oxopentanoate + L-glutamate</text>
        <dbReference type="Rhea" id="RHEA:18321"/>
        <dbReference type="ChEBI" id="CHEBI:16810"/>
        <dbReference type="ChEBI" id="CHEBI:17865"/>
        <dbReference type="ChEBI" id="CHEBI:29985"/>
        <dbReference type="ChEBI" id="CHEBI:57427"/>
        <dbReference type="EC" id="2.6.1.42"/>
    </reaction>
</comment>
<keyword evidence="4 11" id="KW-0028">Amino-acid biosynthesis</keyword>
<dbReference type="GO" id="GO:0004084">
    <property type="term" value="F:branched-chain-amino-acid transaminase activity"/>
    <property type="evidence" value="ECO:0007669"/>
    <property type="project" value="UniProtKB-EC"/>
</dbReference>
<evidence type="ECO:0000256" key="4">
    <source>
        <dbReference type="ARBA" id="ARBA00022605"/>
    </source>
</evidence>
<gene>
    <name evidence="12" type="ORF">EDB81DRAFT_60811</name>
</gene>
<comment type="similarity">
    <text evidence="2 9">Belongs to the class-IV pyridoxal-phosphate-dependent aminotransferase family.</text>
</comment>
<keyword evidence="5 11" id="KW-0808">Transferase</keyword>
<accession>A0A9P9EP46</accession>
<name>A0A9P9EP46_9HYPO</name>
<proteinExistence type="inferred from homology"/>
<dbReference type="InterPro" id="IPR005786">
    <property type="entry name" value="B_amino_transII"/>
</dbReference>
<dbReference type="PIRSF" id="PIRSF006468">
    <property type="entry name" value="BCAT1"/>
    <property type="match status" value="1"/>
</dbReference>
<dbReference type="PROSITE" id="PS00770">
    <property type="entry name" value="AA_TRANSFER_CLASS_4"/>
    <property type="match status" value="1"/>
</dbReference>
<dbReference type="AlphaFoldDB" id="A0A9P9EP46"/>
<dbReference type="FunFam" id="3.20.10.10:FF:000004">
    <property type="entry name" value="Branched-chain-amino-acid aminotransferase"/>
    <property type="match status" value="1"/>
</dbReference>
<dbReference type="InterPro" id="IPR001544">
    <property type="entry name" value="Aminotrans_IV"/>
</dbReference>
<dbReference type="GO" id="GO:0009098">
    <property type="term" value="P:L-leucine biosynthetic process"/>
    <property type="evidence" value="ECO:0007669"/>
    <property type="project" value="TreeGrafter"/>
</dbReference>
<organism evidence="12 13">
    <name type="scientific">Dactylonectria macrodidyma</name>
    <dbReference type="NCBI Taxonomy" id="307937"/>
    <lineage>
        <taxon>Eukaryota</taxon>
        <taxon>Fungi</taxon>
        <taxon>Dikarya</taxon>
        <taxon>Ascomycota</taxon>
        <taxon>Pezizomycotina</taxon>
        <taxon>Sordariomycetes</taxon>
        <taxon>Hypocreomycetidae</taxon>
        <taxon>Hypocreales</taxon>
        <taxon>Nectriaceae</taxon>
        <taxon>Dactylonectria</taxon>
    </lineage>
</organism>
<dbReference type="InterPro" id="IPR018300">
    <property type="entry name" value="Aminotrans_IV_CS"/>
</dbReference>
<dbReference type="EMBL" id="JAGMUV010000011">
    <property type="protein sequence ID" value="KAH7140652.1"/>
    <property type="molecule type" value="Genomic_DNA"/>
</dbReference>
<feature type="modified residue" description="N6-(pyridoxal phosphate)lysine" evidence="8">
    <location>
        <position position="226"/>
    </location>
</feature>
<dbReference type="InterPro" id="IPR036038">
    <property type="entry name" value="Aminotransferase-like"/>
</dbReference>
<dbReference type="SUPFAM" id="SSF56752">
    <property type="entry name" value="D-aminoacid aminotransferase-like PLP-dependent enzymes"/>
    <property type="match status" value="1"/>
</dbReference>
<dbReference type="GO" id="GO:0005739">
    <property type="term" value="C:mitochondrion"/>
    <property type="evidence" value="ECO:0007669"/>
    <property type="project" value="TreeGrafter"/>
</dbReference>
<dbReference type="OrthoDB" id="1732691at2759"/>
<protein>
    <recommendedName>
        <fullName evidence="11">Branched-chain-amino-acid aminotransferase</fullName>
        <ecNumber evidence="11">2.6.1.42</ecNumber>
    </recommendedName>
</protein>
<dbReference type="FunFam" id="3.30.470.10:FF:000012">
    <property type="entry name" value="Branched-chain-amino-acid aminotransferase"/>
    <property type="match status" value="1"/>
</dbReference>
<dbReference type="Gene3D" id="3.20.10.10">
    <property type="entry name" value="D-amino Acid Aminotransferase, subunit A, domain 2"/>
    <property type="match status" value="1"/>
</dbReference>
<evidence type="ECO:0000256" key="1">
    <source>
        <dbReference type="ARBA" id="ARBA00001933"/>
    </source>
</evidence>
<evidence type="ECO:0000256" key="8">
    <source>
        <dbReference type="PIRSR" id="PIRSR006468-1"/>
    </source>
</evidence>
<keyword evidence="7 11" id="KW-0100">Branched-chain amino acid biosynthesis</keyword>
<reference evidence="12" key="1">
    <citation type="journal article" date="2021" name="Nat. Commun.">
        <title>Genetic determinants of endophytism in the Arabidopsis root mycobiome.</title>
        <authorList>
            <person name="Mesny F."/>
            <person name="Miyauchi S."/>
            <person name="Thiergart T."/>
            <person name="Pickel B."/>
            <person name="Atanasova L."/>
            <person name="Karlsson M."/>
            <person name="Huettel B."/>
            <person name="Barry K.W."/>
            <person name="Haridas S."/>
            <person name="Chen C."/>
            <person name="Bauer D."/>
            <person name="Andreopoulos W."/>
            <person name="Pangilinan J."/>
            <person name="LaButti K."/>
            <person name="Riley R."/>
            <person name="Lipzen A."/>
            <person name="Clum A."/>
            <person name="Drula E."/>
            <person name="Henrissat B."/>
            <person name="Kohler A."/>
            <person name="Grigoriev I.V."/>
            <person name="Martin F.M."/>
            <person name="Hacquard S."/>
        </authorList>
    </citation>
    <scope>NUCLEOTIDE SEQUENCE</scope>
    <source>
        <strain evidence="12">MPI-CAGE-AT-0147</strain>
    </source>
</reference>
<comment type="cofactor">
    <cofactor evidence="1 10">
        <name>pyridoxal 5'-phosphate</name>
        <dbReference type="ChEBI" id="CHEBI:597326"/>
    </cofactor>
</comment>
<dbReference type="InterPro" id="IPR043132">
    <property type="entry name" value="BCAT-like_C"/>
</dbReference>
<dbReference type="Proteomes" id="UP000738349">
    <property type="component" value="Unassembled WGS sequence"/>
</dbReference>